<feature type="transmembrane region" description="Helical" evidence="1">
    <location>
        <begin position="31"/>
        <end position="52"/>
    </location>
</feature>
<gene>
    <name evidence="2" type="ORF">ARMGADRAFT_1130721</name>
</gene>
<reference evidence="3" key="1">
    <citation type="journal article" date="2017" name="Nat. Ecol. Evol.">
        <title>Genome expansion and lineage-specific genetic innovations in the forest pathogenic fungi Armillaria.</title>
        <authorList>
            <person name="Sipos G."/>
            <person name="Prasanna A.N."/>
            <person name="Walter M.C."/>
            <person name="O'Connor E."/>
            <person name="Balint B."/>
            <person name="Krizsan K."/>
            <person name="Kiss B."/>
            <person name="Hess J."/>
            <person name="Varga T."/>
            <person name="Slot J."/>
            <person name="Riley R."/>
            <person name="Boka B."/>
            <person name="Rigling D."/>
            <person name="Barry K."/>
            <person name="Lee J."/>
            <person name="Mihaltcheva S."/>
            <person name="LaButti K."/>
            <person name="Lipzen A."/>
            <person name="Waldron R."/>
            <person name="Moloney N.M."/>
            <person name="Sperisen C."/>
            <person name="Kredics L."/>
            <person name="Vagvoelgyi C."/>
            <person name="Patrignani A."/>
            <person name="Fitzpatrick D."/>
            <person name="Nagy I."/>
            <person name="Doyle S."/>
            <person name="Anderson J.B."/>
            <person name="Grigoriev I.V."/>
            <person name="Gueldener U."/>
            <person name="Muensterkoetter M."/>
            <person name="Nagy L.G."/>
        </authorList>
    </citation>
    <scope>NUCLEOTIDE SEQUENCE [LARGE SCALE GENOMIC DNA]</scope>
    <source>
        <strain evidence="3">Ar21-2</strain>
    </source>
</reference>
<keyword evidence="1" id="KW-1133">Transmembrane helix</keyword>
<keyword evidence="1" id="KW-0472">Membrane</keyword>
<dbReference type="OrthoDB" id="2873242at2759"/>
<dbReference type="AlphaFoldDB" id="A0A2H3DWW6"/>
<protein>
    <submittedName>
        <fullName evidence="2">Uncharacterized protein</fullName>
    </submittedName>
</protein>
<organism evidence="2 3">
    <name type="scientific">Armillaria gallica</name>
    <name type="common">Bulbous honey fungus</name>
    <name type="synonym">Armillaria bulbosa</name>
    <dbReference type="NCBI Taxonomy" id="47427"/>
    <lineage>
        <taxon>Eukaryota</taxon>
        <taxon>Fungi</taxon>
        <taxon>Dikarya</taxon>
        <taxon>Basidiomycota</taxon>
        <taxon>Agaricomycotina</taxon>
        <taxon>Agaricomycetes</taxon>
        <taxon>Agaricomycetidae</taxon>
        <taxon>Agaricales</taxon>
        <taxon>Marasmiineae</taxon>
        <taxon>Physalacriaceae</taxon>
        <taxon>Armillaria</taxon>
    </lineage>
</organism>
<accession>A0A2H3DWW6</accession>
<evidence type="ECO:0000256" key="1">
    <source>
        <dbReference type="SAM" id="Phobius"/>
    </source>
</evidence>
<dbReference type="Proteomes" id="UP000217790">
    <property type="component" value="Unassembled WGS sequence"/>
</dbReference>
<keyword evidence="1" id="KW-0812">Transmembrane</keyword>
<proteinExistence type="predicted"/>
<feature type="transmembrane region" description="Helical" evidence="1">
    <location>
        <begin position="143"/>
        <end position="163"/>
    </location>
</feature>
<dbReference type="InParanoid" id="A0A2H3DWW6"/>
<feature type="transmembrane region" description="Helical" evidence="1">
    <location>
        <begin position="64"/>
        <end position="88"/>
    </location>
</feature>
<dbReference type="OMA" id="TVFMELN"/>
<evidence type="ECO:0000313" key="3">
    <source>
        <dbReference type="Proteomes" id="UP000217790"/>
    </source>
</evidence>
<keyword evidence="3" id="KW-1185">Reference proteome</keyword>
<name>A0A2H3DWW6_ARMGA</name>
<dbReference type="EMBL" id="KZ293648">
    <property type="protein sequence ID" value="PBK98550.1"/>
    <property type="molecule type" value="Genomic_DNA"/>
</dbReference>
<evidence type="ECO:0000313" key="2">
    <source>
        <dbReference type="EMBL" id="PBK98550.1"/>
    </source>
</evidence>
<sequence length="285" mass="31070">MAAQAVLPPDLTNDDFHIIFETSDVYLSSTILQALMHGLYTGVLGVTLWSIFRSSIKNTSIRRYAMVLAIFALHILATIWLGYAWAFIHHAFIDKGQNCFTVFMELNGFSPMAVQATRAAGITSSISTFIADSSLIWRCWIMWGHQWIIIVIPVLCAILGTVFKGIQIYHNCVDSIDDIADSTFTARDILSGGYTDVLGAAIRGIAPTLLVGHVAAGYARPDDSWQDSTSTVSSLNFGTGSLSTQDGGITQSAELNEMDNLDPGLERNSALIEEVAQETRSLDIV</sequence>